<keyword evidence="9" id="KW-0915">Sodium</keyword>
<keyword evidence="8 15" id="KW-1133">Transmembrane helix</keyword>
<organism evidence="18 19">
    <name type="scientific">Lottia gigantea</name>
    <name type="common">Giant owl limpet</name>
    <dbReference type="NCBI Taxonomy" id="225164"/>
    <lineage>
        <taxon>Eukaryota</taxon>
        <taxon>Metazoa</taxon>
        <taxon>Spiralia</taxon>
        <taxon>Lophotrochozoa</taxon>
        <taxon>Mollusca</taxon>
        <taxon>Gastropoda</taxon>
        <taxon>Patellogastropoda</taxon>
        <taxon>Lottioidea</taxon>
        <taxon>Lottiidae</taxon>
        <taxon>Lottia</taxon>
    </lineage>
</organism>
<dbReference type="OrthoDB" id="2020542at2759"/>
<keyword evidence="14" id="KW-0868">Chloride</keyword>
<evidence type="ECO:0000256" key="10">
    <source>
        <dbReference type="ARBA" id="ARBA00023065"/>
    </source>
</evidence>
<dbReference type="InterPro" id="IPR018491">
    <property type="entry name" value="SLC12_C"/>
</dbReference>
<feature type="transmembrane region" description="Helical" evidence="15">
    <location>
        <begin position="154"/>
        <end position="174"/>
    </location>
</feature>
<feature type="transmembrane region" description="Helical" evidence="15">
    <location>
        <begin position="7"/>
        <end position="27"/>
    </location>
</feature>
<evidence type="ECO:0000256" key="6">
    <source>
        <dbReference type="ARBA" id="ARBA00022847"/>
    </source>
</evidence>
<feature type="domain" description="Amino acid permease/ SLC12A" evidence="16">
    <location>
        <begin position="6"/>
        <end position="503"/>
    </location>
</feature>
<feature type="transmembrane region" description="Helical" evidence="15">
    <location>
        <begin position="239"/>
        <end position="263"/>
    </location>
</feature>
<evidence type="ECO:0000259" key="16">
    <source>
        <dbReference type="Pfam" id="PF00324"/>
    </source>
</evidence>
<dbReference type="AlphaFoldDB" id="V4A099"/>
<feature type="transmembrane region" description="Helical" evidence="15">
    <location>
        <begin position="392"/>
        <end position="410"/>
    </location>
</feature>
<dbReference type="FunFam" id="1.20.1740.10:FF:000022">
    <property type="entry name" value="Bumetanide-sensitive na-k-cl cotransport protein"/>
    <property type="match status" value="1"/>
</dbReference>
<feature type="transmembrane region" description="Helical" evidence="15">
    <location>
        <begin position="80"/>
        <end position="101"/>
    </location>
</feature>
<comment type="subcellular location">
    <subcellularLocation>
        <location evidence="1">Membrane</location>
        <topology evidence="1">Multi-pass membrane protein</topology>
    </subcellularLocation>
</comment>
<dbReference type="RefSeq" id="XP_009062660.1">
    <property type="nucleotide sequence ID" value="XM_009064412.1"/>
</dbReference>
<keyword evidence="3" id="KW-0813">Transport</keyword>
<dbReference type="PANTHER" id="PTHR11827:SF103">
    <property type="entry name" value="SODIUM CHLORIDE COTRANSPORTER 69, ISOFORM E"/>
    <property type="match status" value="1"/>
</dbReference>
<evidence type="ECO:0000256" key="12">
    <source>
        <dbReference type="ARBA" id="ARBA00023180"/>
    </source>
</evidence>
<evidence type="ECO:0000313" key="19">
    <source>
        <dbReference type="Proteomes" id="UP000030746"/>
    </source>
</evidence>
<dbReference type="OMA" id="DRTHRHL"/>
<dbReference type="GO" id="GO:0008511">
    <property type="term" value="F:sodium:potassium:chloride symporter activity"/>
    <property type="evidence" value="ECO:0007669"/>
    <property type="project" value="TreeGrafter"/>
</dbReference>
<feature type="transmembrane region" description="Helical" evidence="15">
    <location>
        <begin position="205"/>
        <end position="227"/>
    </location>
</feature>
<accession>V4A099</accession>
<dbReference type="CTD" id="20240487"/>
<keyword evidence="5 15" id="KW-0812">Transmembrane</keyword>
<dbReference type="PANTHER" id="PTHR11827">
    <property type="entry name" value="SOLUTE CARRIER FAMILY 12, CATION COTRANSPORTERS"/>
    <property type="match status" value="1"/>
</dbReference>
<feature type="transmembrane region" description="Helical" evidence="15">
    <location>
        <begin position="33"/>
        <end position="59"/>
    </location>
</feature>
<feature type="transmembrane region" description="Helical" evidence="15">
    <location>
        <begin position="126"/>
        <end position="147"/>
    </location>
</feature>
<evidence type="ECO:0000256" key="3">
    <source>
        <dbReference type="ARBA" id="ARBA00022448"/>
    </source>
</evidence>
<feature type="transmembrane region" description="Helical" evidence="15">
    <location>
        <begin position="430"/>
        <end position="460"/>
    </location>
</feature>
<keyword evidence="4" id="KW-0633">Potassium transport</keyword>
<evidence type="ECO:0000256" key="11">
    <source>
        <dbReference type="ARBA" id="ARBA00023136"/>
    </source>
</evidence>
<dbReference type="InterPro" id="IPR004842">
    <property type="entry name" value="SLC12A_fam"/>
</dbReference>
<evidence type="ECO:0008006" key="20">
    <source>
        <dbReference type="Google" id="ProtNLM"/>
    </source>
</evidence>
<evidence type="ECO:0000256" key="15">
    <source>
        <dbReference type="SAM" id="Phobius"/>
    </source>
</evidence>
<dbReference type="NCBIfam" id="TIGR00930">
    <property type="entry name" value="2a30"/>
    <property type="match status" value="1"/>
</dbReference>
<dbReference type="InterPro" id="IPR004841">
    <property type="entry name" value="AA-permease/SLC12A_dom"/>
</dbReference>
<feature type="domain" description="SLC12A transporter C-terminal" evidence="17">
    <location>
        <begin position="639"/>
        <end position="824"/>
    </location>
</feature>
<dbReference type="Gene3D" id="1.20.1740.10">
    <property type="entry name" value="Amino acid/polyamine transporter I"/>
    <property type="match status" value="1"/>
</dbReference>
<keyword evidence="12" id="KW-0325">Glycoprotein</keyword>
<proteinExistence type="inferred from homology"/>
<evidence type="ECO:0000313" key="18">
    <source>
        <dbReference type="EMBL" id="ESO86681.1"/>
    </source>
</evidence>
<dbReference type="GO" id="GO:1990573">
    <property type="term" value="P:potassium ion import across plasma membrane"/>
    <property type="evidence" value="ECO:0007669"/>
    <property type="project" value="TreeGrafter"/>
</dbReference>
<evidence type="ECO:0000256" key="13">
    <source>
        <dbReference type="ARBA" id="ARBA00023201"/>
    </source>
</evidence>
<evidence type="ECO:0000256" key="4">
    <source>
        <dbReference type="ARBA" id="ARBA00022538"/>
    </source>
</evidence>
<protein>
    <recommendedName>
        <fullName evidence="20">Amino acid permease/ SLC12A domain-containing protein</fullName>
    </recommendedName>
</protein>
<evidence type="ECO:0000256" key="1">
    <source>
        <dbReference type="ARBA" id="ARBA00004141"/>
    </source>
</evidence>
<keyword evidence="6" id="KW-0769">Symport</keyword>
<gene>
    <name evidence="18" type="ORF">LOTGIDRAFT_166954</name>
</gene>
<dbReference type="GeneID" id="20240487"/>
<evidence type="ECO:0000256" key="7">
    <source>
        <dbReference type="ARBA" id="ARBA00022958"/>
    </source>
</evidence>
<comment type="similarity">
    <text evidence="2">Belongs to the SLC12A transporter family.</text>
</comment>
<dbReference type="GO" id="GO:0055064">
    <property type="term" value="P:chloride ion homeostasis"/>
    <property type="evidence" value="ECO:0007669"/>
    <property type="project" value="TreeGrafter"/>
</dbReference>
<keyword evidence="19" id="KW-1185">Reference proteome</keyword>
<sequence length="824" mass="91641">MGWIQGVLVRCVLNIFGVMLFLRLTWITGQAGIGFASLIILLSSFVTAITTMSMSAICTNGEVKGGGAYYMISRSLGPEFGGAIGVVFSLANAVAAAMYIVGFAETVKDLMWEHGVMITGNELHDVRIIGCAVSFLILAIVLIGLDFEAKAQLVLLFILLAAIVNYFVGSLLPASNEQKLKGFYGYSDQLFYDNFNPDFRGDNNFFSVFAIFFPAATGILAGANISGDLKNASKAIPKGTFLAIVLTSLVYLGMVWCIGSSMLRDAVGMVEYNLTDVSELTIDIVSQCSNATCPYGLHNDNAAVGVASAFRHLITAGIFSATLSSALASMVSAPKVFQALGKDKLFPYIHYFAKGFGKSGEPRRGYFLTFAICIGVTCIGALDIIAPIISNFFLMAYALINFSCFDASFANTPGFRPAFKFYNKWISLMGAMLCVGVMFLINWWAALVSFVIILALYIYLKHRKPDVNWGSSSQAHAYKDALQATMKLTNVEEHVKNFRPQILVLTGYPRNRPALVDFVSTITKKQSLMICGHVFLGDMYEHVGRLRSTAAYKWFKSRDIKSFYTSVASPNIRYGAQVLLQCQGMGKLRPNTLILGYKNDWQVDDPRAVDCYFNVISDAFDLKYGVGILRVPDGLDVKQEGTIDVWWLFDDGGLTLLIPYILSTRKQYKSCKLRVFCAGTKKENMDEDHQRMATLLNKFRIEYTSITVIPDLKRKPKRTSYKEFESMIYRWRLGNDESGYDYPWKIADSDLVAHKQKTYMQIKLREKLLEHSSKASLIVLTLPVPRKVSCPAGLYMAWLEMLTNNLPPTLLLRGNQQSVLTYFS</sequence>
<evidence type="ECO:0000256" key="2">
    <source>
        <dbReference type="ARBA" id="ARBA00010593"/>
    </source>
</evidence>
<dbReference type="Proteomes" id="UP000030746">
    <property type="component" value="Unassembled WGS sequence"/>
</dbReference>
<keyword evidence="13" id="KW-0739">Sodium transport</keyword>
<dbReference type="GO" id="GO:0016020">
    <property type="term" value="C:membrane"/>
    <property type="evidence" value="ECO:0007669"/>
    <property type="project" value="UniProtKB-SubCell"/>
</dbReference>
<keyword evidence="11 15" id="KW-0472">Membrane</keyword>
<keyword evidence="10" id="KW-0406">Ion transport</keyword>
<evidence type="ECO:0000256" key="8">
    <source>
        <dbReference type="ARBA" id="ARBA00022989"/>
    </source>
</evidence>
<dbReference type="GO" id="GO:0006884">
    <property type="term" value="P:cell volume homeostasis"/>
    <property type="evidence" value="ECO:0007669"/>
    <property type="project" value="TreeGrafter"/>
</dbReference>
<dbReference type="HOGENOM" id="CLU_001883_0_0_1"/>
<dbReference type="Pfam" id="PF00324">
    <property type="entry name" value="AA_permease"/>
    <property type="match status" value="1"/>
</dbReference>
<feature type="transmembrane region" description="Helical" evidence="15">
    <location>
        <begin position="366"/>
        <end position="385"/>
    </location>
</feature>
<evidence type="ECO:0000259" key="17">
    <source>
        <dbReference type="Pfam" id="PF03522"/>
    </source>
</evidence>
<dbReference type="GO" id="GO:0055078">
    <property type="term" value="P:sodium ion homeostasis"/>
    <property type="evidence" value="ECO:0007669"/>
    <property type="project" value="TreeGrafter"/>
</dbReference>
<evidence type="ECO:0000256" key="5">
    <source>
        <dbReference type="ARBA" id="ARBA00022692"/>
    </source>
</evidence>
<reference evidence="18 19" key="1">
    <citation type="journal article" date="2013" name="Nature">
        <title>Insights into bilaterian evolution from three spiralian genomes.</title>
        <authorList>
            <person name="Simakov O."/>
            <person name="Marletaz F."/>
            <person name="Cho S.J."/>
            <person name="Edsinger-Gonzales E."/>
            <person name="Havlak P."/>
            <person name="Hellsten U."/>
            <person name="Kuo D.H."/>
            <person name="Larsson T."/>
            <person name="Lv J."/>
            <person name="Arendt D."/>
            <person name="Savage R."/>
            <person name="Osoegawa K."/>
            <person name="de Jong P."/>
            <person name="Grimwood J."/>
            <person name="Chapman J.A."/>
            <person name="Shapiro H."/>
            <person name="Aerts A."/>
            <person name="Otillar R.P."/>
            <person name="Terry A.Y."/>
            <person name="Boore J.L."/>
            <person name="Grigoriev I.V."/>
            <person name="Lindberg D.R."/>
            <person name="Seaver E.C."/>
            <person name="Weisblat D.A."/>
            <person name="Putnam N.H."/>
            <person name="Rokhsar D.S."/>
        </authorList>
    </citation>
    <scope>NUCLEOTIDE SEQUENCE [LARGE SCALE GENOMIC DNA]</scope>
</reference>
<dbReference type="EMBL" id="KB203019">
    <property type="protein sequence ID" value="ESO86681.1"/>
    <property type="molecule type" value="Genomic_DNA"/>
</dbReference>
<name>V4A099_LOTGI</name>
<dbReference type="KEGG" id="lgi:LOTGIDRAFT_166954"/>
<dbReference type="InterPro" id="IPR002443">
    <property type="entry name" value="SLC12A1/SLC12A2"/>
</dbReference>
<keyword evidence="7" id="KW-0630">Potassium</keyword>
<evidence type="ECO:0000256" key="9">
    <source>
        <dbReference type="ARBA" id="ARBA00023053"/>
    </source>
</evidence>
<evidence type="ECO:0000256" key="14">
    <source>
        <dbReference type="ARBA" id="ARBA00023214"/>
    </source>
</evidence>
<dbReference type="STRING" id="225164.V4A099"/>
<dbReference type="GO" id="GO:0055075">
    <property type="term" value="P:potassium ion homeostasis"/>
    <property type="evidence" value="ECO:0007669"/>
    <property type="project" value="TreeGrafter"/>
</dbReference>
<dbReference type="Pfam" id="PF03522">
    <property type="entry name" value="SLC12"/>
    <property type="match status" value="1"/>
</dbReference>
<dbReference type="PRINTS" id="PR01207">
    <property type="entry name" value="NAKCLTRNSPRT"/>
</dbReference>